<reference evidence="5 6" key="1">
    <citation type="submission" date="2017-03" db="EMBL/GenBank/DDBJ databases">
        <title>Genomes of endolithic fungi from Antarctica.</title>
        <authorList>
            <person name="Coleine C."/>
            <person name="Masonjones S."/>
            <person name="Stajich J.E."/>
        </authorList>
    </citation>
    <scope>NUCLEOTIDE SEQUENCE [LARGE SCALE GENOMIC DNA]</scope>
    <source>
        <strain evidence="5 6">CCFEE 6314</strain>
    </source>
</reference>
<feature type="region of interest" description="Disordered" evidence="3">
    <location>
        <begin position="1"/>
        <end position="149"/>
    </location>
</feature>
<dbReference type="InterPro" id="IPR034228">
    <property type="entry name" value="Nop6_RRM"/>
</dbReference>
<dbReference type="GO" id="GO:0019843">
    <property type="term" value="F:rRNA binding"/>
    <property type="evidence" value="ECO:0007669"/>
    <property type="project" value="TreeGrafter"/>
</dbReference>
<dbReference type="OrthoDB" id="167718at2759"/>
<feature type="compositionally biased region" description="Polar residues" evidence="3">
    <location>
        <begin position="85"/>
        <end position="99"/>
    </location>
</feature>
<sequence length="324" mass="35787">MSKITKKRKRDQPEPDAVPANADVDTSSPPPTVGSSSKKSKGRAKQERSERRAKKKKDSNKTSPEQNGEQAEDAKSTDRPKKSKQSTGTDLVEGSSKTEVTLPPSKKRKSTSDQQPDLEVTKKSKKTHAPLADEQTEDTEDPEPRSGKSPARFIVFVGNLPFDATAGQVTQHFVKLAPSSVRLSTDKQTGRSKGFAFVEFDGYDKMKTCLSLYHHSIFDPESKGKTTPETSKTGVQANGEKLRGRRINVELTAGGGGKKSQGRRDRIESKNKKLSEQRERRRIKEMKERGEGVPQKKEVVSTGANTAQPDNGDIHPSRLAQMRY</sequence>
<evidence type="ECO:0000259" key="4">
    <source>
        <dbReference type="PROSITE" id="PS50102"/>
    </source>
</evidence>
<dbReference type="Gene3D" id="3.30.70.330">
    <property type="match status" value="1"/>
</dbReference>
<dbReference type="InterPro" id="IPR000504">
    <property type="entry name" value="RRM_dom"/>
</dbReference>
<dbReference type="SUPFAM" id="SSF54928">
    <property type="entry name" value="RNA-binding domain, RBD"/>
    <property type="match status" value="1"/>
</dbReference>
<feature type="domain" description="RRM" evidence="4">
    <location>
        <begin position="153"/>
        <end position="254"/>
    </location>
</feature>
<evidence type="ECO:0000313" key="6">
    <source>
        <dbReference type="Proteomes" id="UP000288859"/>
    </source>
</evidence>
<dbReference type="SMART" id="SM00360">
    <property type="entry name" value="RRM"/>
    <property type="match status" value="1"/>
</dbReference>
<dbReference type="InterPro" id="IPR035979">
    <property type="entry name" value="RBD_domain_sf"/>
</dbReference>
<dbReference type="GO" id="GO:0042274">
    <property type="term" value="P:ribosomal small subunit biogenesis"/>
    <property type="evidence" value="ECO:0007669"/>
    <property type="project" value="TreeGrafter"/>
</dbReference>
<feature type="compositionally biased region" description="Basic residues" evidence="3">
    <location>
        <begin position="1"/>
        <end position="10"/>
    </location>
</feature>
<dbReference type="CDD" id="cd12400">
    <property type="entry name" value="RRM_Nop6"/>
    <property type="match status" value="1"/>
</dbReference>
<comment type="caution">
    <text evidence="5">The sequence shown here is derived from an EMBL/GenBank/DDBJ whole genome shotgun (WGS) entry which is preliminary data.</text>
</comment>
<accession>A0A438N4J8</accession>
<evidence type="ECO:0000256" key="1">
    <source>
        <dbReference type="ARBA" id="ARBA00022884"/>
    </source>
</evidence>
<dbReference type="GO" id="GO:0005730">
    <property type="term" value="C:nucleolus"/>
    <property type="evidence" value="ECO:0007669"/>
    <property type="project" value="TreeGrafter"/>
</dbReference>
<dbReference type="AlphaFoldDB" id="A0A438N4J8"/>
<organism evidence="5 6">
    <name type="scientific">Exophiala mesophila</name>
    <name type="common">Black yeast-like fungus</name>
    <dbReference type="NCBI Taxonomy" id="212818"/>
    <lineage>
        <taxon>Eukaryota</taxon>
        <taxon>Fungi</taxon>
        <taxon>Dikarya</taxon>
        <taxon>Ascomycota</taxon>
        <taxon>Pezizomycotina</taxon>
        <taxon>Eurotiomycetes</taxon>
        <taxon>Chaetothyriomycetidae</taxon>
        <taxon>Chaetothyriales</taxon>
        <taxon>Herpotrichiellaceae</taxon>
        <taxon>Exophiala</taxon>
    </lineage>
</organism>
<dbReference type="InterPro" id="IPR012677">
    <property type="entry name" value="Nucleotide-bd_a/b_plait_sf"/>
</dbReference>
<dbReference type="Pfam" id="PF00076">
    <property type="entry name" value="RRM_1"/>
    <property type="match status" value="1"/>
</dbReference>
<dbReference type="EMBL" id="NAJM01000022">
    <property type="protein sequence ID" value="RVX70647.1"/>
    <property type="molecule type" value="Genomic_DNA"/>
</dbReference>
<feature type="compositionally biased region" description="Basic and acidic residues" evidence="3">
    <location>
        <begin position="285"/>
        <end position="299"/>
    </location>
</feature>
<dbReference type="PANTHER" id="PTHR23236:SF51">
    <property type="entry name" value="NUCLEOLAR PROTEIN 6"/>
    <property type="match status" value="1"/>
</dbReference>
<protein>
    <recommendedName>
        <fullName evidence="4">RRM domain-containing protein</fullName>
    </recommendedName>
</protein>
<dbReference type="Proteomes" id="UP000288859">
    <property type="component" value="Unassembled WGS sequence"/>
</dbReference>
<evidence type="ECO:0000313" key="5">
    <source>
        <dbReference type="EMBL" id="RVX70647.1"/>
    </source>
</evidence>
<proteinExistence type="predicted"/>
<dbReference type="PANTHER" id="PTHR23236">
    <property type="entry name" value="EUKARYOTIC TRANSLATION INITIATION FACTOR 4B/4H"/>
    <property type="match status" value="1"/>
</dbReference>
<feature type="region of interest" description="Disordered" evidence="3">
    <location>
        <begin position="251"/>
        <end position="324"/>
    </location>
</feature>
<dbReference type="PROSITE" id="PS50102">
    <property type="entry name" value="RRM"/>
    <property type="match status" value="1"/>
</dbReference>
<gene>
    <name evidence="5" type="ORF">B0A52_05299</name>
</gene>
<dbReference type="VEuPathDB" id="FungiDB:PV10_09012"/>
<keyword evidence="1 2" id="KW-0694">RNA-binding</keyword>
<evidence type="ECO:0000256" key="3">
    <source>
        <dbReference type="SAM" id="MobiDB-lite"/>
    </source>
</evidence>
<feature type="compositionally biased region" description="Basic and acidic residues" evidence="3">
    <location>
        <begin position="262"/>
        <end position="279"/>
    </location>
</feature>
<evidence type="ECO:0000256" key="2">
    <source>
        <dbReference type="PROSITE-ProRule" id="PRU00176"/>
    </source>
</evidence>
<name>A0A438N4J8_EXOME</name>